<accession>A0A0A9BBV7</accession>
<dbReference type="AlphaFoldDB" id="A0A0A9BBV7"/>
<evidence type="ECO:0000256" key="1">
    <source>
        <dbReference type="SAM" id="MobiDB-lite"/>
    </source>
</evidence>
<name>A0A0A9BBV7_ARUDO</name>
<organism evidence="2">
    <name type="scientific">Arundo donax</name>
    <name type="common">Giant reed</name>
    <name type="synonym">Donax arundinaceus</name>
    <dbReference type="NCBI Taxonomy" id="35708"/>
    <lineage>
        <taxon>Eukaryota</taxon>
        <taxon>Viridiplantae</taxon>
        <taxon>Streptophyta</taxon>
        <taxon>Embryophyta</taxon>
        <taxon>Tracheophyta</taxon>
        <taxon>Spermatophyta</taxon>
        <taxon>Magnoliopsida</taxon>
        <taxon>Liliopsida</taxon>
        <taxon>Poales</taxon>
        <taxon>Poaceae</taxon>
        <taxon>PACMAD clade</taxon>
        <taxon>Arundinoideae</taxon>
        <taxon>Arundineae</taxon>
        <taxon>Arundo</taxon>
    </lineage>
</organism>
<reference evidence="2" key="1">
    <citation type="submission" date="2014-09" db="EMBL/GenBank/DDBJ databases">
        <authorList>
            <person name="Magalhaes I.L.F."/>
            <person name="Oliveira U."/>
            <person name="Santos F.R."/>
            <person name="Vidigal T.H.D.A."/>
            <person name="Brescovit A.D."/>
            <person name="Santos A.J."/>
        </authorList>
    </citation>
    <scope>NUCLEOTIDE SEQUENCE</scope>
    <source>
        <tissue evidence="2">Shoot tissue taken approximately 20 cm above the soil surface</tissue>
    </source>
</reference>
<evidence type="ECO:0000313" key="2">
    <source>
        <dbReference type="EMBL" id="JAD56797.1"/>
    </source>
</evidence>
<proteinExistence type="predicted"/>
<dbReference type="EMBL" id="GBRH01241098">
    <property type="protein sequence ID" value="JAD56797.1"/>
    <property type="molecule type" value="Transcribed_RNA"/>
</dbReference>
<protein>
    <submittedName>
        <fullName evidence="2">Uncharacterized protein</fullName>
    </submittedName>
</protein>
<feature type="region of interest" description="Disordered" evidence="1">
    <location>
        <begin position="1"/>
        <end position="28"/>
    </location>
</feature>
<sequence>MIQNTVNNFNEDDSSLPSMEDVTAAQLS</sequence>
<reference evidence="2" key="2">
    <citation type="journal article" date="2015" name="Data Brief">
        <title>Shoot transcriptome of the giant reed, Arundo donax.</title>
        <authorList>
            <person name="Barrero R.A."/>
            <person name="Guerrero F.D."/>
            <person name="Moolhuijzen P."/>
            <person name="Goolsby J.A."/>
            <person name="Tidwell J."/>
            <person name="Bellgard S.E."/>
            <person name="Bellgard M.I."/>
        </authorList>
    </citation>
    <scope>NUCLEOTIDE SEQUENCE</scope>
    <source>
        <tissue evidence="2">Shoot tissue taken approximately 20 cm above the soil surface</tissue>
    </source>
</reference>